<feature type="compositionally biased region" description="Basic and acidic residues" evidence="2">
    <location>
        <begin position="512"/>
        <end position="529"/>
    </location>
</feature>
<dbReference type="AlphaFoldDB" id="A0A4R0RH67"/>
<dbReference type="PROSITE" id="PS50404">
    <property type="entry name" value="GST_NTER"/>
    <property type="match status" value="1"/>
</dbReference>
<dbReference type="STRING" id="92696.A0A4R0RH67"/>
<evidence type="ECO:0000256" key="1">
    <source>
        <dbReference type="SAM" id="Coils"/>
    </source>
</evidence>
<feature type="domain" description="GST N-terminal" evidence="3">
    <location>
        <begin position="9"/>
        <end position="101"/>
    </location>
</feature>
<dbReference type="InterPro" id="IPR036249">
    <property type="entry name" value="Thioredoxin-like_sf"/>
</dbReference>
<evidence type="ECO:0000313" key="4">
    <source>
        <dbReference type="EMBL" id="TCD64129.1"/>
    </source>
</evidence>
<dbReference type="Pfam" id="PF22041">
    <property type="entry name" value="GST_C_7"/>
    <property type="match status" value="1"/>
</dbReference>
<comment type="caution">
    <text evidence="4">The sequence shown here is derived from an EMBL/GenBank/DDBJ whole genome shotgun (WGS) entry which is preliminary data.</text>
</comment>
<gene>
    <name evidence="4" type="ORF">EIP91_004510</name>
</gene>
<dbReference type="Gene3D" id="1.20.1050.10">
    <property type="match status" value="1"/>
</dbReference>
<evidence type="ECO:0000259" key="3">
    <source>
        <dbReference type="PROSITE" id="PS50404"/>
    </source>
</evidence>
<dbReference type="PANTHER" id="PTHR36223">
    <property type="entry name" value="BETA-LACTAMASE-TYPE TRANSPEPTIDASE FOLD DOMAIN CONTAINING PROTEIN"/>
    <property type="match status" value="1"/>
</dbReference>
<feature type="compositionally biased region" description="Basic and acidic residues" evidence="2">
    <location>
        <begin position="469"/>
        <end position="484"/>
    </location>
</feature>
<dbReference type="Pfam" id="PF13409">
    <property type="entry name" value="GST_N_2"/>
    <property type="match status" value="1"/>
</dbReference>
<dbReference type="OrthoDB" id="4951845at2759"/>
<dbReference type="Proteomes" id="UP000292702">
    <property type="component" value="Unassembled WGS sequence"/>
</dbReference>
<dbReference type="SUPFAM" id="SSF47616">
    <property type="entry name" value="GST C-terminal domain-like"/>
    <property type="match status" value="1"/>
</dbReference>
<feature type="region of interest" description="Disordered" evidence="2">
    <location>
        <begin position="581"/>
        <end position="616"/>
    </location>
</feature>
<sequence length="616" mass="69151">MSELVLYDIPSKSALKAWSSSAWPVRIALNYKGIKYRTEWVEYPDIEPVLKKLGAPSTGIKADGVTPRYTIPTIYDPSTKTVLADSWKIVEYLDKTYPNIPALFLPATRGLTVAFKDAAILLMGGTLYSLYVLQIHLNMNEGSKAYQRKNNEDKYNLKLEEIAPPGSEVAEKYWAKLSAGLTKVAGWFKVNGDTPFLGGDVPCYADVLLASWLISPKSIWGEDSEEWKRLAALDDGRWGRFVEAFAPWSDGTLFEEYQRVLDGNNASCYIASEIGQEFKIVMQNNRGDESCAISMCVFVDGMRTSLKALQAGRGMTSYGVAISNNSIRKYCFAEVSVAELPDSEAGSVDQVGTIRVVICRCRLSKSIHKRVFSDTSTFLSTKSIDERSKKGGLHRDVMERRSRTKIRTIPIDTAENPFAVVNISYRPRAVLQAMGFIPPDPVVPPRQDSHEDTKPQMPSPESLAQTQSCKREAPSRQGSPEETKPQMPSSESSVQIQSCKREPEQELFVPSESKRARREDDHKVVVKQEDEPDCEVEDVDVIELKKQLEQEQKALVLQQQQLVTMQQKQVAMLQDRLQYMERKRPPAKPSSVNSKREDQPVASSSRTEVIDLTEIL</sequence>
<evidence type="ECO:0000313" key="5">
    <source>
        <dbReference type="Proteomes" id="UP000292702"/>
    </source>
</evidence>
<keyword evidence="5" id="KW-1185">Reference proteome</keyword>
<dbReference type="PANTHER" id="PTHR36223:SF1">
    <property type="entry name" value="TRANSCRIPTION ELONGATION FACTOR EAF N-TERMINAL DOMAIN-CONTAINING PROTEIN"/>
    <property type="match status" value="1"/>
</dbReference>
<organism evidence="4 5">
    <name type="scientific">Steccherinum ochraceum</name>
    <dbReference type="NCBI Taxonomy" id="92696"/>
    <lineage>
        <taxon>Eukaryota</taxon>
        <taxon>Fungi</taxon>
        <taxon>Dikarya</taxon>
        <taxon>Basidiomycota</taxon>
        <taxon>Agaricomycotina</taxon>
        <taxon>Agaricomycetes</taxon>
        <taxon>Polyporales</taxon>
        <taxon>Steccherinaceae</taxon>
        <taxon>Steccherinum</taxon>
    </lineage>
</organism>
<feature type="coiled-coil region" evidence="1">
    <location>
        <begin position="541"/>
        <end position="568"/>
    </location>
</feature>
<dbReference type="InterPro" id="IPR004045">
    <property type="entry name" value="Glutathione_S-Trfase_N"/>
</dbReference>
<feature type="compositionally biased region" description="Polar residues" evidence="2">
    <location>
        <begin position="485"/>
        <end position="498"/>
    </location>
</feature>
<proteinExistence type="predicted"/>
<dbReference type="Pfam" id="PF25534">
    <property type="entry name" value="DUF7918"/>
    <property type="match status" value="1"/>
</dbReference>
<name>A0A4R0RH67_9APHY</name>
<reference evidence="4 5" key="1">
    <citation type="submission" date="2018-11" db="EMBL/GenBank/DDBJ databases">
        <title>Genome assembly of Steccherinum ochraceum LE-BIN_3174, the white-rot fungus of the Steccherinaceae family (The Residual Polyporoid clade, Polyporales, Basidiomycota).</title>
        <authorList>
            <person name="Fedorova T.V."/>
            <person name="Glazunova O.A."/>
            <person name="Landesman E.O."/>
            <person name="Moiseenko K.V."/>
            <person name="Psurtseva N.V."/>
            <person name="Savinova O.S."/>
            <person name="Shakhova N.V."/>
            <person name="Tyazhelova T.V."/>
            <person name="Vasina D.V."/>
        </authorList>
    </citation>
    <scope>NUCLEOTIDE SEQUENCE [LARGE SCALE GENOMIC DNA]</scope>
    <source>
        <strain evidence="4 5">LE-BIN_3174</strain>
    </source>
</reference>
<dbReference type="EMBL" id="RWJN01000254">
    <property type="protein sequence ID" value="TCD64129.1"/>
    <property type="molecule type" value="Genomic_DNA"/>
</dbReference>
<dbReference type="SUPFAM" id="SSF52833">
    <property type="entry name" value="Thioredoxin-like"/>
    <property type="match status" value="1"/>
</dbReference>
<dbReference type="InterPro" id="IPR057678">
    <property type="entry name" value="DUF7918"/>
</dbReference>
<dbReference type="Gene3D" id="3.40.30.10">
    <property type="entry name" value="Glutaredoxin"/>
    <property type="match status" value="1"/>
</dbReference>
<keyword evidence="1" id="KW-0175">Coiled coil</keyword>
<evidence type="ECO:0000256" key="2">
    <source>
        <dbReference type="SAM" id="MobiDB-lite"/>
    </source>
</evidence>
<dbReference type="InterPro" id="IPR036282">
    <property type="entry name" value="Glutathione-S-Trfase_C_sf"/>
</dbReference>
<feature type="region of interest" description="Disordered" evidence="2">
    <location>
        <begin position="439"/>
        <end position="533"/>
    </location>
</feature>
<dbReference type="InterPro" id="IPR054416">
    <property type="entry name" value="GST_UstS-like_C"/>
</dbReference>
<protein>
    <recommendedName>
        <fullName evidence="3">GST N-terminal domain-containing protein</fullName>
    </recommendedName>
</protein>
<accession>A0A4R0RH67</accession>